<comment type="caution">
    <text evidence="9">The sequence shown here is derived from an EMBL/GenBank/DDBJ whole genome shotgun (WGS) entry which is preliminary data.</text>
</comment>
<comment type="similarity">
    <text evidence="2">Belongs to the auxin efflux carrier (TC 2.A.69) family.</text>
</comment>
<feature type="transmembrane region" description="Helical" evidence="8">
    <location>
        <begin position="55"/>
        <end position="74"/>
    </location>
</feature>
<evidence type="ECO:0000313" key="9">
    <source>
        <dbReference type="EMBL" id="RZU98583.1"/>
    </source>
</evidence>
<dbReference type="PANTHER" id="PTHR36838:SF4">
    <property type="entry name" value="AUXIN EFFLUX CARRIER FAMILY PROTEIN"/>
    <property type="match status" value="1"/>
</dbReference>
<keyword evidence="4" id="KW-1003">Cell membrane</keyword>
<keyword evidence="7 8" id="KW-0472">Membrane</keyword>
<keyword evidence="10" id="KW-1185">Reference proteome</keyword>
<feature type="transmembrane region" description="Helical" evidence="8">
    <location>
        <begin position="95"/>
        <end position="114"/>
    </location>
</feature>
<feature type="transmembrane region" description="Helical" evidence="8">
    <location>
        <begin position="250"/>
        <end position="268"/>
    </location>
</feature>
<feature type="transmembrane region" description="Helical" evidence="8">
    <location>
        <begin position="120"/>
        <end position="143"/>
    </location>
</feature>
<feature type="transmembrane region" description="Helical" evidence="8">
    <location>
        <begin position="275"/>
        <end position="299"/>
    </location>
</feature>
<name>A0A4Q8CZY7_9GAMM</name>
<evidence type="ECO:0000256" key="8">
    <source>
        <dbReference type="SAM" id="Phobius"/>
    </source>
</evidence>
<keyword evidence="6 8" id="KW-1133">Transmembrane helix</keyword>
<proteinExistence type="inferred from homology"/>
<dbReference type="GO" id="GO:0005886">
    <property type="term" value="C:plasma membrane"/>
    <property type="evidence" value="ECO:0007669"/>
    <property type="project" value="UniProtKB-SubCell"/>
</dbReference>
<dbReference type="GO" id="GO:0055085">
    <property type="term" value="P:transmembrane transport"/>
    <property type="evidence" value="ECO:0007669"/>
    <property type="project" value="InterPro"/>
</dbReference>
<dbReference type="OrthoDB" id="9786439at2"/>
<dbReference type="EMBL" id="SHLI01000001">
    <property type="protein sequence ID" value="RZU98583.1"/>
    <property type="molecule type" value="Genomic_DNA"/>
</dbReference>
<evidence type="ECO:0000256" key="2">
    <source>
        <dbReference type="ARBA" id="ARBA00010145"/>
    </source>
</evidence>
<keyword evidence="5 8" id="KW-0812">Transmembrane</keyword>
<evidence type="ECO:0000313" key="10">
    <source>
        <dbReference type="Proteomes" id="UP000292298"/>
    </source>
</evidence>
<evidence type="ECO:0008006" key="11">
    <source>
        <dbReference type="Google" id="ProtNLM"/>
    </source>
</evidence>
<evidence type="ECO:0000256" key="1">
    <source>
        <dbReference type="ARBA" id="ARBA00004651"/>
    </source>
</evidence>
<evidence type="ECO:0000256" key="5">
    <source>
        <dbReference type="ARBA" id="ARBA00022692"/>
    </source>
</evidence>
<evidence type="ECO:0000256" key="6">
    <source>
        <dbReference type="ARBA" id="ARBA00022989"/>
    </source>
</evidence>
<dbReference type="RefSeq" id="WP_130502876.1">
    <property type="nucleotide sequence ID" value="NZ_SHLI01000001.1"/>
</dbReference>
<dbReference type="AlphaFoldDB" id="A0A4Q8CZY7"/>
<feature type="transmembrane region" description="Helical" evidence="8">
    <location>
        <begin position="191"/>
        <end position="211"/>
    </location>
</feature>
<comment type="subcellular location">
    <subcellularLocation>
        <location evidence="1">Cell membrane</location>
        <topology evidence="1">Multi-pass membrane protein</topology>
    </subcellularLocation>
</comment>
<dbReference type="PANTHER" id="PTHR36838">
    <property type="entry name" value="AUXIN EFFLUX CARRIER FAMILY PROTEIN"/>
    <property type="match status" value="1"/>
</dbReference>
<protein>
    <recommendedName>
        <fullName evidence="11">AEC family transporter</fullName>
    </recommendedName>
</protein>
<feature type="transmembrane region" description="Helical" evidence="8">
    <location>
        <begin position="164"/>
        <end position="185"/>
    </location>
</feature>
<dbReference type="Proteomes" id="UP000292298">
    <property type="component" value="Unassembled WGS sequence"/>
</dbReference>
<sequence length="301" mass="30941">MVVVIGLGWLLARTGFLSATTIGELNRLTYWIGLPALLVQRIAAATPAFDRVGNILLVLVGTTAIIIVISAVLGRMGRLPGASLATLIHASYRGNLTFVGLPVVIYAFAGSGAASAAESAALIAFVPLVIVYNVVAVIVMQLPGQSGPRSALRGLGRRLVGNPILIATVLGAVIALAGGGMPVFLDRTLGAIGQMALPLALIGIGGGLYATRLRGQRRWATTAALLKTAATPLIGWLLALQVGLQADEMRLALIFLACPTASAAYVLVQEMDGDGALMAGTIVISYLLALPSMVLVLSLTG</sequence>
<organism evidence="9 10">
    <name type="scientific">Spiribacter vilamensis</name>
    <dbReference type="NCBI Taxonomy" id="531306"/>
    <lineage>
        <taxon>Bacteria</taxon>
        <taxon>Pseudomonadati</taxon>
        <taxon>Pseudomonadota</taxon>
        <taxon>Gammaproteobacteria</taxon>
        <taxon>Chromatiales</taxon>
        <taxon>Ectothiorhodospiraceae</taxon>
        <taxon>Spiribacter</taxon>
    </lineage>
</organism>
<feature type="transmembrane region" description="Helical" evidence="8">
    <location>
        <begin position="223"/>
        <end position="244"/>
    </location>
</feature>
<evidence type="ECO:0000256" key="3">
    <source>
        <dbReference type="ARBA" id="ARBA00022448"/>
    </source>
</evidence>
<dbReference type="InterPro" id="IPR038770">
    <property type="entry name" value="Na+/solute_symporter_sf"/>
</dbReference>
<accession>A0A4Q8CZY7</accession>
<dbReference type="Gene3D" id="1.20.1530.20">
    <property type="match status" value="1"/>
</dbReference>
<dbReference type="Pfam" id="PF03547">
    <property type="entry name" value="Mem_trans"/>
    <property type="match status" value="1"/>
</dbReference>
<evidence type="ECO:0000256" key="4">
    <source>
        <dbReference type="ARBA" id="ARBA00022475"/>
    </source>
</evidence>
<reference evidence="9 10" key="1">
    <citation type="submission" date="2019-02" db="EMBL/GenBank/DDBJ databases">
        <title>Genomic Encyclopedia of Type Strains, Phase IV (KMG-IV): sequencing the most valuable type-strain genomes for metagenomic binning, comparative biology and taxonomic classification.</title>
        <authorList>
            <person name="Goeker M."/>
        </authorList>
    </citation>
    <scope>NUCLEOTIDE SEQUENCE [LARGE SCALE GENOMIC DNA]</scope>
    <source>
        <strain evidence="9 10">DSM 21056</strain>
    </source>
</reference>
<dbReference type="InterPro" id="IPR004776">
    <property type="entry name" value="Mem_transp_PIN-like"/>
</dbReference>
<gene>
    <name evidence="9" type="ORF">EV698_0834</name>
</gene>
<keyword evidence="3" id="KW-0813">Transport</keyword>
<evidence type="ECO:0000256" key="7">
    <source>
        <dbReference type="ARBA" id="ARBA00023136"/>
    </source>
</evidence>